<name>A0A5B8LXT2_9HYPH</name>
<dbReference type="PANTHER" id="PTHR11067:SF9">
    <property type="entry name" value="INOSINE TRIPHOSPHATE PYROPHOSPHATASE"/>
    <property type="match status" value="1"/>
</dbReference>
<evidence type="ECO:0000256" key="4">
    <source>
        <dbReference type="ARBA" id="ARBA00022741"/>
    </source>
</evidence>
<dbReference type="InterPro" id="IPR020922">
    <property type="entry name" value="dITP/XTP_pyrophosphatase"/>
</dbReference>
<evidence type="ECO:0000256" key="5">
    <source>
        <dbReference type="ARBA" id="ARBA00022801"/>
    </source>
</evidence>
<evidence type="ECO:0000256" key="7">
    <source>
        <dbReference type="ARBA" id="ARBA00023080"/>
    </source>
</evidence>
<evidence type="ECO:0000256" key="10">
    <source>
        <dbReference type="HAMAP-Rule" id="MF_01405"/>
    </source>
</evidence>
<dbReference type="GO" id="GO:0009146">
    <property type="term" value="P:purine nucleoside triphosphate catabolic process"/>
    <property type="evidence" value="ECO:0007669"/>
    <property type="project" value="UniProtKB-UniRule"/>
</dbReference>
<comment type="function">
    <text evidence="10">Pyrophosphatase that catalyzes the hydrolysis of nucleoside triphosphates to their monophosphate derivatives, with a high preference for the non-canonical purine nucleotides XTP (xanthosine triphosphate), dITP (deoxyinosine triphosphate) and ITP. Seems to function as a house-cleaning enzyme that removes non-canonical purine nucleotides from the nucleotide pool, thus preventing their incorporation into DNA/RNA and avoiding chromosomal lesions.</text>
</comment>
<dbReference type="Pfam" id="PF01725">
    <property type="entry name" value="Ham1p_like"/>
    <property type="match status" value="1"/>
</dbReference>
<evidence type="ECO:0000256" key="8">
    <source>
        <dbReference type="ARBA" id="ARBA00051875"/>
    </source>
</evidence>
<evidence type="ECO:0000256" key="1">
    <source>
        <dbReference type="ARBA" id="ARBA00008023"/>
    </source>
</evidence>
<dbReference type="SUPFAM" id="SSF52972">
    <property type="entry name" value="ITPase-like"/>
    <property type="match status" value="1"/>
</dbReference>
<comment type="cofactor">
    <cofactor evidence="10">
        <name>Mg(2+)</name>
        <dbReference type="ChEBI" id="CHEBI:18420"/>
    </cofactor>
    <text evidence="10">Binds 1 Mg(2+) ion per subunit.</text>
</comment>
<evidence type="ECO:0000313" key="11">
    <source>
        <dbReference type="EMBL" id="QDZ12220.1"/>
    </source>
</evidence>
<dbReference type="GO" id="GO:0046872">
    <property type="term" value="F:metal ion binding"/>
    <property type="evidence" value="ECO:0007669"/>
    <property type="project" value="UniProtKB-KW"/>
</dbReference>
<dbReference type="OrthoDB" id="9807456at2"/>
<keyword evidence="6 10" id="KW-0460">Magnesium</keyword>
<dbReference type="CDD" id="cd00515">
    <property type="entry name" value="HAM1"/>
    <property type="match status" value="1"/>
</dbReference>
<comment type="similarity">
    <text evidence="1 10">Belongs to the HAM1 NTPase family.</text>
</comment>
<reference evidence="11 12" key="1">
    <citation type="submission" date="2019-07" db="EMBL/GenBank/DDBJ databases">
        <title>Full genome sequence of Devosia sp. Gsoil 520.</title>
        <authorList>
            <person name="Im W.-T."/>
        </authorList>
    </citation>
    <scope>NUCLEOTIDE SEQUENCE [LARGE SCALE GENOMIC DNA]</scope>
    <source>
        <strain evidence="11 12">Gsoil 520</strain>
    </source>
</reference>
<dbReference type="GO" id="GO:0036220">
    <property type="term" value="F:ITP diphosphatase activity"/>
    <property type="evidence" value="ECO:0007669"/>
    <property type="project" value="UniProtKB-UniRule"/>
</dbReference>
<comment type="subunit">
    <text evidence="2 10">Homodimer.</text>
</comment>
<protein>
    <recommendedName>
        <fullName evidence="10">dITP/XTP pyrophosphatase</fullName>
        <ecNumber evidence="10">3.6.1.66</ecNumber>
    </recommendedName>
    <alternativeName>
        <fullName evidence="10">Non-canonical purine NTP pyrophosphatase</fullName>
    </alternativeName>
    <alternativeName>
        <fullName evidence="10">Non-standard purine NTP pyrophosphatase</fullName>
    </alternativeName>
    <alternativeName>
        <fullName evidence="10">Nucleoside-triphosphate diphosphatase</fullName>
    </alternativeName>
    <alternativeName>
        <fullName evidence="10">Nucleoside-triphosphate pyrophosphatase</fullName>
        <shortName evidence="10">NTPase</shortName>
    </alternativeName>
</protein>
<accession>A0A5B8LXT2</accession>
<feature type="active site" description="Proton acceptor" evidence="10">
    <location>
        <position position="78"/>
    </location>
</feature>
<dbReference type="GO" id="GO:0009117">
    <property type="term" value="P:nucleotide metabolic process"/>
    <property type="evidence" value="ECO:0007669"/>
    <property type="project" value="UniProtKB-KW"/>
</dbReference>
<organism evidence="11 12">
    <name type="scientific">Devosia ginsengisoli</name>
    <dbReference type="NCBI Taxonomy" id="400770"/>
    <lineage>
        <taxon>Bacteria</taxon>
        <taxon>Pseudomonadati</taxon>
        <taxon>Pseudomonadota</taxon>
        <taxon>Alphaproteobacteria</taxon>
        <taxon>Hyphomicrobiales</taxon>
        <taxon>Devosiaceae</taxon>
        <taxon>Devosia</taxon>
    </lineage>
</organism>
<sequence>MTAIPKLREGDRLVLATHNAGKLKEFQELFEPFGLELVSAGELGLPEPEETGTTFAENARLKAHAAAQASGMLALSDDSGLCVDALNGDPGVYTADWAGVPRDFNRAMKRVEDALQAANATEPSRRRAAFNATLCLAHPDGRDVIYHGVCPGTLVWPPRGERGHGYDPMFMPDGYDITFGQMPPEMKHSWSPGQQGLSHRARSFAKFVEGQIER</sequence>
<dbReference type="FunFam" id="3.90.950.10:FF:000001">
    <property type="entry name" value="dITP/XTP pyrophosphatase"/>
    <property type="match status" value="1"/>
</dbReference>
<keyword evidence="5 10" id="KW-0378">Hydrolase</keyword>
<dbReference type="EMBL" id="CP042304">
    <property type="protein sequence ID" value="QDZ12220.1"/>
    <property type="molecule type" value="Genomic_DNA"/>
</dbReference>
<evidence type="ECO:0000256" key="3">
    <source>
        <dbReference type="ARBA" id="ARBA00022723"/>
    </source>
</evidence>
<dbReference type="InterPro" id="IPR002637">
    <property type="entry name" value="RdgB/HAM1"/>
</dbReference>
<dbReference type="GO" id="GO:0017111">
    <property type="term" value="F:ribonucleoside triphosphate phosphatase activity"/>
    <property type="evidence" value="ECO:0007669"/>
    <property type="project" value="InterPro"/>
</dbReference>
<evidence type="ECO:0000313" key="12">
    <source>
        <dbReference type="Proteomes" id="UP000315364"/>
    </source>
</evidence>
<dbReference type="PANTHER" id="PTHR11067">
    <property type="entry name" value="INOSINE TRIPHOSPHATE PYROPHOSPHATASE/HAM1 PROTEIN"/>
    <property type="match status" value="1"/>
</dbReference>
<keyword evidence="7 10" id="KW-0546">Nucleotide metabolism</keyword>
<evidence type="ECO:0000256" key="6">
    <source>
        <dbReference type="ARBA" id="ARBA00022842"/>
    </source>
</evidence>
<feature type="binding site" evidence="10">
    <location>
        <position position="187"/>
    </location>
    <ligand>
        <name>substrate</name>
    </ligand>
</feature>
<dbReference type="AlphaFoldDB" id="A0A5B8LXT2"/>
<feature type="binding site" evidence="10">
    <location>
        <position position="49"/>
    </location>
    <ligand>
        <name>Mg(2+)</name>
        <dbReference type="ChEBI" id="CHEBI:18420"/>
    </ligand>
</feature>
<comment type="catalytic activity">
    <reaction evidence="8 10">
        <text>dITP + H2O = dIMP + diphosphate + H(+)</text>
        <dbReference type="Rhea" id="RHEA:28342"/>
        <dbReference type="ChEBI" id="CHEBI:15377"/>
        <dbReference type="ChEBI" id="CHEBI:15378"/>
        <dbReference type="ChEBI" id="CHEBI:33019"/>
        <dbReference type="ChEBI" id="CHEBI:61194"/>
        <dbReference type="ChEBI" id="CHEBI:61382"/>
        <dbReference type="EC" id="3.6.1.66"/>
    </reaction>
</comment>
<dbReference type="HAMAP" id="MF_01405">
    <property type="entry name" value="Non_canon_purine_NTPase"/>
    <property type="match status" value="1"/>
</dbReference>
<keyword evidence="4 10" id="KW-0547">Nucleotide-binding</keyword>
<dbReference type="Gene3D" id="3.90.950.10">
    <property type="match status" value="1"/>
</dbReference>
<dbReference type="GO" id="GO:0005829">
    <property type="term" value="C:cytosol"/>
    <property type="evidence" value="ECO:0007669"/>
    <property type="project" value="TreeGrafter"/>
</dbReference>
<feature type="binding site" evidence="10">
    <location>
        <position position="78"/>
    </location>
    <ligand>
        <name>Mg(2+)</name>
        <dbReference type="ChEBI" id="CHEBI:18420"/>
    </ligand>
</feature>
<dbReference type="GO" id="GO:0035870">
    <property type="term" value="F:dITP diphosphatase activity"/>
    <property type="evidence" value="ECO:0007669"/>
    <property type="project" value="UniProtKB-UniRule"/>
</dbReference>
<comment type="catalytic activity">
    <reaction evidence="9 10">
        <text>XTP + H2O = XMP + diphosphate + H(+)</text>
        <dbReference type="Rhea" id="RHEA:28610"/>
        <dbReference type="ChEBI" id="CHEBI:15377"/>
        <dbReference type="ChEBI" id="CHEBI:15378"/>
        <dbReference type="ChEBI" id="CHEBI:33019"/>
        <dbReference type="ChEBI" id="CHEBI:57464"/>
        <dbReference type="ChEBI" id="CHEBI:61314"/>
        <dbReference type="EC" id="3.6.1.66"/>
    </reaction>
</comment>
<feature type="binding site" evidence="10">
    <location>
        <begin position="164"/>
        <end position="167"/>
    </location>
    <ligand>
        <name>substrate</name>
    </ligand>
</feature>
<dbReference type="RefSeq" id="WP_146291032.1">
    <property type="nucleotide sequence ID" value="NZ_CP042304.1"/>
</dbReference>
<evidence type="ECO:0000256" key="9">
    <source>
        <dbReference type="ARBA" id="ARBA00052017"/>
    </source>
</evidence>
<gene>
    <name evidence="11" type="ORF">FPZ08_16570</name>
</gene>
<dbReference type="GO" id="GO:0036222">
    <property type="term" value="F:XTP diphosphatase activity"/>
    <property type="evidence" value="ECO:0007669"/>
    <property type="project" value="UniProtKB-UniRule"/>
</dbReference>
<proteinExistence type="inferred from homology"/>
<evidence type="ECO:0000256" key="2">
    <source>
        <dbReference type="ARBA" id="ARBA00011738"/>
    </source>
</evidence>
<dbReference type="InterPro" id="IPR029001">
    <property type="entry name" value="ITPase-like_fam"/>
</dbReference>
<keyword evidence="3 10" id="KW-0479">Metal-binding</keyword>
<feature type="binding site" evidence="10">
    <location>
        <position position="79"/>
    </location>
    <ligand>
        <name>substrate</name>
    </ligand>
</feature>
<dbReference type="Proteomes" id="UP000315364">
    <property type="component" value="Chromosome"/>
</dbReference>
<keyword evidence="12" id="KW-1185">Reference proteome</keyword>
<feature type="binding site" evidence="10">
    <location>
        <begin position="17"/>
        <end position="22"/>
    </location>
    <ligand>
        <name>substrate</name>
    </ligand>
</feature>
<dbReference type="GO" id="GO:0000166">
    <property type="term" value="F:nucleotide binding"/>
    <property type="evidence" value="ECO:0007669"/>
    <property type="project" value="UniProtKB-KW"/>
</dbReference>
<dbReference type="KEGG" id="dea:FPZ08_16570"/>
<comment type="catalytic activity">
    <reaction evidence="10">
        <text>ITP + H2O = IMP + diphosphate + H(+)</text>
        <dbReference type="Rhea" id="RHEA:29399"/>
        <dbReference type="ChEBI" id="CHEBI:15377"/>
        <dbReference type="ChEBI" id="CHEBI:15378"/>
        <dbReference type="ChEBI" id="CHEBI:33019"/>
        <dbReference type="ChEBI" id="CHEBI:58053"/>
        <dbReference type="ChEBI" id="CHEBI:61402"/>
        <dbReference type="EC" id="3.6.1.66"/>
    </reaction>
</comment>
<feature type="binding site" evidence="10">
    <location>
        <begin position="199"/>
        <end position="200"/>
    </location>
    <ligand>
        <name>substrate</name>
    </ligand>
</feature>
<dbReference type="EC" id="3.6.1.66" evidence="10"/>